<keyword evidence="5" id="KW-0949">S-adenosyl-L-methionine</keyword>
<keyword evidence="2" id="KW-0698">rRNA processing</keyword>
<dbReference type="Proteomes" id="UP000504607">
    <property type="component" value="Chromosome 2"/>
</dbReference>
<dbReference type="PANTHER" id="PTHR31760">
    <property type="entry name" value="S-ADENOSYL-L-METHIONINE-DEPENDENT METHYLTRANSFERASES SUPERFAMILY PROTEIN"/>
    <property type="match status" value="1"/>
</dbReference>
<dbReference type="NCBIfam" id="TIGR00138">
    <property type="entry name" value="rsmG_gidB"/>
    <property type="match status" value="1"/>
</dbReference>
<dbReference type="Gene3D" id="3.40.50.150">
    <property type="entry name" value="Vaccinia Virus protein VP39"/>
    <property type="match status" value="1"/>
</dbReference>
<evidence type="ECO:0000256" key="3">
    <source>
        <dbReference type="ARBA" id="ARBA00022603"/>
    </source>
</evidence>
<dbReference type="Pfam" id="PF02527">
    <property type="entry name" value="GidB"/>
    <property type="match status" value="1"/>
</dbReference>
<dbReference type="KEGG" id="egu:105039142"/>
<dbReference type="FunFam" id="3.40.50.150:FF:000041">
    <property type="entry name" value="Ribosomal RNA small subunit methyltransferase G"/>
    <property type="match status" value="1"/>
</dbReference>
<evidence type="ECO:0000256" key="2">
    <source>
        <dbReference type="ARBA" id="ARBA00022552"/>
    </source>
</evidence>
<protein>
    <submittedName>
        <fullName evidence="7 8">Uncharacterized protein LOC105039142 isoform X1</fullName>
    </submittedName>
</protein>
<dbReference type="RefSeq" id="XP_010913462.1">
    <property type="nucleotide sequence ID" value="XM_010915160.2"/>
</dbReference>
<dbReference type="AlphaFoldDB" id="A0A6I9QUC9"/>
<gene>
    <name evidence="7 8" type="primary">LOC105039142</name>
</gene>
<keyword evidence="1" id="KW-0963">Cytoplasm</keyword>
<dbReference type="RefSeq" id="XP_010913463.1">
    <property type="nucleotide sequence ID" value="XM_010915161.3"/>
</dbReference>
<evidence type="ECO:0000256" key="1">
    <source>
        <dbReference type="ARBA" id="ARBA00022490"/>
    </source>
</evidence>
<dbReference type="PANTHER" id="PTHR31760:SF0">
    <property type="entry name" value="S-ADENOSYL-L-METHIONINE-DEPENDENT METHYLTRANSFERASES SUPERFAMILY PROTEIN"/>
    <property type="match status" value="1"/>
</dbReference>
<dbReference type="GeneID" id="105039142"/>
<keyword evidence="3" id="KW-0489">Methyltransferase</keyword>
<dbReference type="GO" id="GO:0005829">
    <property type="term" value="C:cytosol"/>
    <property type="evidence" value="ECO:0007669"/>
    <property type="project" value="TreeGrafter"/>
</dbReference>
<dbReference type="GO" id="GO:0070043">
    <property type="term" value="F:rRNA (guanine-N7-)-methyltransferase activity"/>
    <property type="evidence" value="ECO:0007669"/>
    <property type="project" value="TreeGrafter"/>
</dbReference>
<evidence type="ECO:0000313" key="6">
    <source>
        <dbReference type="Proteomes" id="UP000504607"/>
    </source>
</evidence>
<evidence type="ECO:0000313" key="8">
    <source>
        <dbReference type="RefSeq" id="XP_010913463.1"/>
    </source>
</evidence>
<organism evidence="6 8">
    <name type="scientific">Elaeis guineensis var. tenera</name>
    <name type="common">Oil palm</name>
    <dbReference type="NCBI Taxonomy" id="51953"/>
    <lineage>
        <taxon>Eukaryota</taxon>
        <taxon>Viridiplantae</taxon>
        <taxon>Streptophyta</taxon>
        <taxon>Embryophyta</taxon>
        <taxon>Tracheophyta</taxon>
        <taxon>Spermatophyta</taxon>
        <taxon>Magnoliopsida</taxon>
        <taxon>Liliopsida</taxon>
        <taxon>Arecaceae</taxon>
        <taxon>Arecoideae</taxon>
        <taxon>Cocoseae</taxon>
        <taxon>Elaeidinae</taxon>
        <taxon>Elaeis</taxon>
    </lineage>
</organism>
<dbReference type="InterPro" id="IPR029063">
    <property type="entry name" value="SAM-dependent_MTases_sf"/>
</dbReference>
<accession>A0A6I9QUC9</accession>
<dbReference type="SUPFAM" id="SSF53335">
    <property type="entry name" value="S-adenosyl-L-methionine-dependent methyltransferases"/>
    <property type="match status" value="1"/>
</dbReference>
<dbReference type="OrthoDB" id="784548at2759"/>
<keyword evidence="6" id="KW-1185">Reference proteome</keyword>
<dbReference type="HAMAP" id="MF_00074">
    <property type="entry name" value="16SrRNA_methyltr_G"/>
    <property type="match status" value="1"/>
</dbReference>
<proteinExistence type="inferred from homology"/>
<sequence length="308" mass="33985">MSVWCGRISVPALSSHLHSFGHRRRRSLPFLLKHLTTATTLTKATALPPERNGETPPTSTYGTTFLSSPTLQNLSPRQKDQISLYVSTLLQWNQRMNLTAVTEEREVMTRHVEDSLAILPPLQRSYLSHCSSSSSSSSCDGLNLVDVGSGPGLPGLIFAIACPSWKVTLLESMHKRCLFLEHIVDLTGLSNVQILRERAENVGQCLDFRELFDVAVARAVAEMRILAEYCLPLVRVGGLFVAAKGYHPQEEVKVAENAIRLMGASILELSTVESHGPLGQRTVVICLKDRATPRKYPRHPGVPSKMPL</sequence>
<reference evidence="7 8" key="1">
    <citation type="submission" date="2025-04" db="UniProtKB">
        <authorList>
            <consortium name="RefSeq"/>
        </authorList>
    </citation>
    <scope>IDENTIFICATION</scope>
</reference>
<name>A0A6I9QUC9_ELAGV</name>
<evidence type="ECO:0000256" key="4">
    <source>
        <dbReference type="ARBA" id="ARBA00022679"/>
    </source>
</evidence>
<evidence type="ECO:0000256" key="5">
    <source>
        <dbReference type="ARBA" id="ARBA00022691"/>
    </source>
</evidence>
<evidence type="ECO:0000313" key="7">
    <source>
        <dbReference type="RefSeq" id="XP_010913462.1"/>
    </source>
</evidence>
<dbReference type="InterPro" id="IPR003682">
    <property type="entry name" value="rRNA_ssu_MeTfrase_G"/>
</dbReference>
<keyword evidence="4" id="KW-0808">Transferase</keyword>